<dbReference type="Proteomes" id="UP000766629">
    <property type="component" value="Unassembled WGS sequence"/>
</dbReference>
<dbReference type="RefSeq" id="WP_222507365.1">
    <property type="nucleotide sequence ID" value="NZ_JAHVJA010000001.1"/>
</dbReference>
<keyword evidence="2" id="KW-1185">Reference proteome</keyword>
<evidence type="ECO:0000313" key="2">
    <source>
        <dbReference type="Proteomes" id="UP000766629"/>
    </source>
</evidence>
<sequence length="59" mass="6791">MKKPHRNKTNPCTRIHGEMAQTCFLIGEETDFEAHFSWSAHVNQLDVHVTPNCARKCSH</sequence>
<proteinExistence type="predicted"/>
<accession>A0ABS7NBG7</accession>
<gene>
    <name evidence="1" type="ORF">KUV26_03820</name>
</gene>
<comment type="caution">
    <text evidence="1">The sequence shown here is derived from an EMBL/GenBank/DDBJ whole genome shotgun (WGS) entry which is preliminary data.</text>
</comment>
<name>A0ABS7NBG7_9RHOB</name>
<reference evidence="1 2" key="1">
    <citation type="submission" date="2021-06" db="EMBL/GenBank/DDBJ databases">
        <title>50 bacteria genomes isolated from Dapeng, Shenzhen, China.</title>
        <authorList>
            <person name="Zheng W."/>
            <person name="Yu S."/>
            <person name="Huang Y."/>
        </authorList>
    </citation>
    <scope>NUCLEOTIDE SEQUENCE [LARGE SCALE GENOMIC DNA]</scope>
    <source>
        <strain evidence="1 2">DP1N14-2</strain>
    </source>
</reference>
<dbReference type="EMBL" id="JAHVJA010000001">
    <property type="protein sequence ID" value="MBY6138554.1"/>
    <property type="molecule type" value="Genomic_DNA"/>
</dbReference>
<organism evidence="1 2">
    <name type="scientific">Leisingera daeponensis</name>
    <dbReference type="NCBI Taxonomy" id="405746"/>
    <lineage>
        <taxon>Bacteria</taxon>
        <taxon>Pseudomonadati</taxon>
        <taxon>Pseudomonadota</taxon>
        <taxon>Alphaproteobacteria</taxon>
        <taxon>Rhodobacterales</taxon>
        <taxon>Roseobacteraceae</taxon>
        <taxon>Leisingera</taxon>
    </lineage>
</organism>
<evidence type="ECO:0000313" key="1">
    <source>
        <dbReference type="EMBL" id="MBY6138554.1"/>
    </source>
</evidence>
<protein>
    <submittedName>
        <fullName evidence="1">Uncharacterized protein</fullName>
    </submittedName>
</protein>